<feature type="compositionally biased region" description="Polar residues" evidence="11">
    <location>
        <begin position="1023"/>
        <end position="1033"/>
    </location>
</feature>
<dbReference type="GO" id="GO:0005886">
    <property type="term" value="C:plasma membrane"/>
    <property type="evidence" value="ECO:0007669"/>
    <property type="project" value="UniProtKB-SubCell"/>
</dbReference>
<dbReference type="Proteomes" id="UP000886653">
    <property type="component" value="Unassembled WGS sequence"/>
</dbReference>
<feature type="compositionally biased region" description="Low complexity" evidence="11">
    <location>
        <begin position="1339"/>
        <end position="1350"/>
    </location>
</feature>
<dbReference type="PROSITE" id="PS00741">
    <property type="entry name" value="DH_1"/>
    <property type="match status" value="1"/>
</dbReference>
<feature type="domain" description="WH2" evidence="16">
    <location>
        <begin position="1064"/>
        <end position="1081"/>
    </location>
</feature>
<dbReference type="SUPFAM" id="SSF50729">
    <property type="entry name" value="PH domain-like"/>
    <property type="match status" value="1"/>
</dbReference>
<dbReference type="GO" id="GO:0006897">
    <property type="term" value="P:endocytosis"/>
    <property type="evidence" value="ECO:0007669"/>
    <property type="project" value="UniProtKB-KW"/>
</dbReference>
<feature type="compositionally biased region" description="Basic and acidic residues" evidence="11">
    <location>
        <begin position="505"/>
        <end position="598"/>
    </location>
</feature>
<feature type="compositionally biased region" description="Acidic residues" evidence="11">
    <location>
        <begin position="985"/>
        <end position="995"/>
    </location>
</feature>
<feature type="compositionally biased region" description="Low complexity" evidence="11">
    <location>
        <begin position="1983"/>
        <end position="1997"/>
    </location>
</feature>
<feature type="compositionally biased region" description="Low complexity" evidence="11">
    <location>
        <begin position="795"/>
        <end position="806"/>
    </location>
</feature>
<evidence type="ECO:0000256" key="9">
    <source>
        <dbReference type="ARBA" id="ARBA00023136"/>
    </source>
</evidence>
<dbReference type="CDD" id="cd00052">
    <property type="entry name" value="EH"/>
    <property type="match status" value="1"/>
</dbReference>
<evidence type="ECO:0000259" key="14">
    <source>
        <dbReference type="PROSITE" id="PS50031"/>
    </source>
</evidence>
<evidence type="ECO:0000256" key="4">
    <source>
        <dbReference type="ARBA" id="ARBA00020728"/>
    </source>
</evidence>
<keyword evidence="7" id="KW-0254">Endocytosis</keyword>
<feature type="compositionally biased region" description="Polar residues" evidence="11">
    <location>
        <begin position="1132"/>
        <end position="1147"/>
    </location>
</feature>
<dbReference type="GO" id="GO:0010008">
    <property type="term" value="C:endosome membrane"/>
    <property type="evidence" value="ECO:0007669"/>
    <property type="project" value="UniProtKB-SubCell"/>
</dbReference>
<feature type="region of interest" description="Disordered" evidence="11">
    <location>
        <begin position="772"/>
        <end position="1115"/>
    </location>
</feature>
<dbReference type="PROSITE" id="PS50010">
    <property type="entry name" value="DH_2"/>
    <property type="match status" value="1"/>
</dbReference>
<feature type="compositionally biased region" description="Pro residues" evidence="11">
    <location>
        <begin position="896"/>
        <end position="908"/>
    </location>
</feature>
<sequence>MQGQYGFLQQDPRFLQQQQAAAQRQGANQLQPQQTGFIQSQPTGYVQPQQTGYMAPQQTGFIQQQRTGYVQPQMTGFASGGMMRPQPTGFGMQPQQTGFGPSSGLNSMPPMPAIPSHFQGQQQQHLSLPSSAPAFNSRFSSGLSNMSALSAQPTGYGMGFSGQMPALGASSQPFLNTFMPAPGAPQPSMFGTSFQPSQMQFAQQPNQFNGMSLQQTFQQQNQQQIGQSEVKVPWKLSTEEKKSYDQIFRAWDQAGTGFIEGKMSTEVFAQSGLGREDLMQIWGLADVENRGKLNLAEFHVAMGLIYRRLNGNPIPNTLPPEMVPPSARDLDNSVDFLKDLLKKDNARSTGESYGQHTLGPVRSLHATKSSPNIRKDATMYKHDEYDGSGTYKSRSRHIDRSAVRHAGEDKTAAGLDDVKRELDRTDRIIESSRRQDEDDDGLDQELEDLKYRIRRIQDDIEHISRSGRRSEAKDDERRQLERDLLRLRHEDLPDLEGRIEARDRERRREANRYARDRDSRNNRSRFEDKSDSFSDRDDYQRRDSGHERGYLKGSYDRDTPSRASERAPRDFSSRNSYREPSSRYDERAERGDPDRPPTRNDSPSLRSPAATTVPPKPTTPQLPTGTKTMTAEEKKAFIQAEAQRRIQERLRSLGIGGAVSTPSVDPDVSSRLELEKQEAAIQASKADVEAETREKQRQLRLEEERMSRIRAEEELNAKTATAIQTQKETVAATSATQSAAQAVVVSEEEEALKRREDALAKEKAARLARIKQLEEEEEESRRLEEEFKRKKAVFADRASASASAPKKAPPPPPMSRNRAPPPPAPISRSAQSAVPPQPFSSASSQPARSTPAFEQTDGLPVEVSDVSPSNTAPAPPASPAPQPLSTPSISTVSQTVPPPPAPPAPPAPVVSGSTNPFHRFNPSAQDQPVSTPSLTPTAPFTNPFFKPQSVNQSAPQSAAPSAQTYRPPPRPKDSDDEWDAVKEKDDDDDDSDEEGATTARKARQGLAEALFGGGISRPHSAAGNPNTSSPGQTAPSAPPAPAPPAPPAAPRAPVIVVPPSGPIDRGMLLGEIQGGKRLRKTQTNDRSQSALAGKVLGSSSPPPQNKSLLTETETDRRRSVDWFGGMAADGMNTASQPFPSHQPSLQSHVEESHAELDDDRAGDVSQAEDVTGSFNMDTVIRVRTLYAYEAQRPEDLTLEENLVVSAHPSKTDGDWWYGTIERTGKSGTFPRTYVEELTVSWGKVLYNYEASGPDEVSLSENAQVAVVDTSDPDWFKVEDQGRIGLAPGAYIEIGESVVAPWQPVPVAQDTVASEAPTRPTLPCHAANTSPESEDSLRKPTQAFNTTTTQPTPRPGSRRLSLISDSTPILSSSMGLSCLAPHALSEDESDQEHDDTEVARQRELERYRILEGAGLVRRPKTNSHAPPPHIRSRRLISANSPPLQPISSPRPFPPQSEILFPINDVDYGGAGEQNVGEEKLQDALTRYLRMQRELPPLSVKDGFADSRKLLTSQVGPPASTSTSLSKSNHSPSPSIATLGFRAWMSEKSRSVVGGSSSHNASLDRGRRISVSGPLPSSPDQPPMSSDTAVSFGSSWTSLMDSATLSAYSDREKKRQEAIFELIKTEAAFVQNCQMLTEVFHQRLAPVLGTRASTVIFANIEEIMMFGVTFLSALEERQTEDKLLVGSIGDVICDHIQGLDVYRPYCTNQANAARILNHLKTQNVEIREQLSLVKVKGLELEHYLLEPMQRLTRYPLLIKQIMKYTDESLADYRLLQTALKKAEMVLTATNEAIREQENELKLAALSERLSIPGSDARLNLSIPTRLVGGRRLIRDGPMTKPRSRKIYHAYLFNDFFLLTILSAPSPSPIDHPQVMYRAPMPLEECQLEIGKDDTSLVVIYRSTTLMLRIPGGTRARTAWIDDFRIARREIYRALAARRNKRASVPNASVWTRAPTPQPSSEVWSSNPNDQLTHQKFQNRRRSHHPSSSASPYLSSSNTSVGLGRTSDVDHRNDVDGVIESLERFKIEDRPPALPPLPQINFNF</sequence>
<organism evidence="17 18">
    <name type="scientific">Cronartium quercuum f. sp. fusiforme G11</name>
    <dbReference type="NCBI Taxonomy" id="708437"/>
    <lineage>
        <taxon>Eukaryota</taxon>
        <taxon>Fungi</taxon>
        <taxon>Dikarya</taxon>
        <taxon>Basidiomycota</taxon>
        <taxon>Pucciniomycotina</taxon>
        <taxon>Pucciniomycetes</taxon>
        <taxon>Pucciniales</taxon>
        <taxon>Coleosporiaceae</taxon>
        <taxon>Cronartium</taxon>
    </lineage>
</organism>
<keyword evidence="8" id="KW-0677">Repeat</keyword>
<feature type="region of interest" description="Disordered" evidence="11">
    <location>
        <begin position="1945"/>
        <end position="2011"/>
    </location>
</feature>
<proteinExistence type="predicted"/>
<dbReference type="InterPro" id="IPR003124">
    <property type="entry name" value="WH2_dom"/>
</dbReference>
<dbReference type="InterPro" id="IPR011993">
    <property type="entry name" value="PH-like_dom_sf"/>
</dbReference>
<evidence type="ECO:0000313" key="17">
    <source>
        <dbReference type="EMBL" id="KAG0143956.1"/>
    </source>
</evidence>
<feature type="compositionally biased region" description="Basic and acidic residues" evidence="11">
    <location>
        <begin position="779"/>
        <end position="788"/>
    </location>
</feature>
<feature type="compositionally biased region" description="Polar residues" evidence="11">
    <location>
        <begin position="1956"/>
        <end position="1973"/>
    </location>
</feature>
<dbReference type="SMART" id="SM00326">
    <property type="entry name" value="SH3"/>
    <property type="match status" value="2"/>
</dbReference>
<dbReference type="Pfam" id="PF02205">
    <property type="entry name" value="WH2"/>
    <property type="match status" value="1"/>
</dbReference>
<feature type="region of interest" description="Disordered" evidence="11">
    <location>
        <begin position="1550"/>
        <end position="1588"/>
    </location>
</feature>
<feature type="region of interest" description="Disordered" evidence="11">
    <location>
        <begin position="505"/>
        <end position="635"/>
    </location>
</feature>
<dbReference type="SMART" id="SM00027">
    <property type="entry name" value="EH"/>
    <property type="match status" value="1"/>
</dbReference>
<feature type="compositionally biased region" description="Basic and acidic residues" evidence="11">
    <location>
        <begin position="1148"/>
        <end position="1162"/>
    </location>
</feature>
<comment type="subcellular location">
    <subcellularLocation>
        <location evidence="2">Cytoplasm</location>
    </subcellularLocation>
    <subcellularLocation>
        <location evidence="1">Membrane</location>
        <topology evidence="1">Peripheral membrane protein</topology>
    </subcellularLocation>
</comment>
<evidence type="ECO:0000256" key="11">
    <source>
        <dbReference type="SAM" id="MobiDB-lite"/>
    </source>
</evidence>
<dbReference type="Pfam" id="PF14604">
    <property type="entry name" value="SH3_9"/>
    <property type="match status" value="1"/>
</dbReference>
<dbReference type="GO" id="GO:0005509">
    <property type="term" value="F:calcium ion binding"/>
    <property type="evidence" value="ECO:0007669"/>
    <property type="project" value="InterPro"/>
</dbReference>
<comment type="caution">
    <text evidence="17">The sequence shown here is derived from an EMBL/GenBank/DDBJ whole genome shotgun (WGS) entry which is preliminary data.</text>
</comment>
<dbReference type="InterPro" id="IPR036028">
    <property type="entry name" value="SH3-like_dom_sf"/>
</dbReference>
<dbReference type="InterPro" id="IPR000219">
    <property type="entry name" value="DH_dom"/>
</dbReference>
<feature type="compositionally biased region" description="Pro residues" evidence="11">
    <location>
        <begin position="1036"/>
        <end position="1050"/>
    </location>
</feature>
<evidence type="ECO:0000313" key="18">
    <source>
        <dbReference type="Proteomes" id="UP000886653"/>
    </source>
</evidence>
<dbReference type="PROSITE" id="PS50031">
    <property type="entry name" value="EH"/>
    <property type="match status" value="1"/>
</dbReference>
<feature type="region of interest" description="Disordered" evidence="11">
    <location>
        <begin position="1309"/>
        <end position="1360"/>
    </location>
</feature>
<dbReference type="SUPFAM" id="SSF50044">
    <property type="entry name" value="SH3-domain"/>
    <property type="match status" value="2"/>
</dbReference>
<feature type="domain" description="SH3" evidence="12">
    <location>
        <begin position="1177"/>
        <end position="1239"/>
    </location>
</feature>
<feature type="domain" description="DH" evidence="13">
    <location>
        <begin position="1612"/>
        <end position="1790"/>
    </location>
</feature>
<dbReference type="Pfam" id="PF08226">
    <property type="entry name" value="DUF1720"/>
    <property type="match status" value="1"/>
</dbReference>
<dbReference type="SMART" id="SM00246">
    <property type="entry name" value="WH2"/>
    <property type="match status" value="1"/>
</dbReference>
<dbReference type="PROSITE" id="PS51082">
    <property type="entry name" value="WH2"/>
    <property type="match status" value="1"/>
</dbReference>
<dbReference type="InterPro" id="IPR000261">
    <property type="entry name" value="EH_dom"/>
</dbReference>
<dbReference type="GO" id="GO:0035556">
    <property type="term" value="P:intracellular signal transduction"/>
    <property type="evidence" value="ECO:0007669"/>
    <property type="project" value="InterPro"/>
</dbReference>
<dbReference type="Gene3D" id="2.30.29.30">
    <property type="entry name" value="Pleckstrin-homology domain (PH domain)/Phosphotyrosine-binding domain (PTB)"/>
    <property type="match status" value="1"/>
</dbReference>
<dbReference type="Pfam" id="PF00018">
    <property type="entry name" value="SH3_1"/>
    <property type="match status" value="1"/>
</dbReference>
<name>A0A9P6NI01_9BASI</name>
<feature type="region of interest" description="Disordered" evidence="11">
    <location>
        <begin position="682"/>
        <end position="701"/>
    </location>
</feature>
<dbReference type="GO" id="GO:0005085">
    <property type="term" value="F:guanyl-nucleotide exchange factor activity"/>
    <property type="evidence" value="ECO:0007669"/>
    <property type="project" value="InterPro"/>
</dbReference>
<evidence type="ECO:0000256" key="5">
    <source>
        <dbReference type="ARBA" id="ARBA00022443"/>
    </source>
</evidence>
<evidence type="ECO:0000256" key="10">
    <source>
        <dbReference type="PROSITE-ProRule" id="PRU00192"/>
    </source>
</evidence>
<keyword evidence="9" id="KW-0472">Membrane</keyword>
<dbReference type="InterPro" id="IPR002048">
    <property type="entry name" value="EF_hand_dom"/>
</dbReference>
<dbReference type="Pfam" id="PF12763">
    <property type="entry name" value="EH"/>
    <property type="match status" value="1"/>
</dbReference>
<feature type="compositionally biased region" description="Polar residues" evidence="11">
    <location>
        <begin position="911"/>
        <end position="940"/>
    </location>
</feature>
<evidence type="ECO:0000259" key="12">
    <source>
        <dbReference type="PROSITE" id="PS50002"/>
    </source>
</evidence>
<feature type="compositionally biased region" description="Low complexity" evidence="11">
    <location>
        <begin position="1515"/>
        <end position="1531"/>
    </location>
</feature>
<evidence type="ECO:0000259" key="13">
    <source>
        <dbReference type="PROSITE" id="PS50010"/>
    </source>
</evidence>
<dbReference type="Gene3D" id="1.10.238.10">
    <property type="entry name" value="EF-hand"/>
    <property type="match status" value="1"/>
</dbReference>
<dbReference type="InterPro" id="IPR011992">
    <property type="entry name" value="EF-hand-dom_pair"/>
</dbReference>
<dbReference type="EMBL" id="MU167306">
    <property type="protein sequence ID" value="KAG0143956.1"/>
    <property type="molecule type" value="Genomic_DNA"/>
</dbReference>
<accession>A0A9P6NI01</accession>
<dbReference type="GO" id="GO:0035025">
    <property type="term" value="P:positive regulation of Rho protein signal transduction"/>
    <property type="evidence" value="ECO:0007669"/>
    <property type="project" value="TreeGrafter"/>
</dbReference>
<protein>
    <recommendedName>
        <fullName evidence="3">Actin cytoskeleton-regulatory complex protein PAN1</fullName>
    </recommendedName>
    <alternativeName>
        <fullName evidence="4">Actin cytoskeleton-regulatory complex protein pan1</fullName>
    </alternativeName>
</protein>
<dbReference type="Gene3D" id="2.30.30.40">
    <property type="entry name" value="SH3 Domains"/>
    <property type="match status" value="2"/>
</dbReference>
<evidence type="ECO:0000256" key="1">
    <source>
        <dbReference type="ARBA" id="ARBA00004170"/>
    </source>
</evidence>
<evidence type="ECO:0000256" key="3">
    <source>
        <dbReference type="ARBA" id="ARBA00015110"/>
    </source>
</evidence>
<dbReference type="OrthoDB" id="1716625at2759"/>
<dbReference type="Gene3D" id="1.20.900.10">
    <property type="entry name" value="Dbl homology (DH) domain"/>
    <property type="match status" value="1"/>
</dbReference>
<dbReference type="SUPFAM" id="SSF47473">
    <property type="entry name" value="EF-hand"/>
    <property type="match status" value="1"/>
</dbReference>
<evidence type="ECO:0000256" key="2">
    <source>
        <dbReference type="ARBA" id="ARBA00004496"/>
    </source>
</evidence>
<dbReference type="InterPro" id="IPR013182">
    <property type="entry name" value="DUF1720"/>
</dbReference>
<evidence type="ECO:0000256" key="7">
    <source>
        <dbReference type="ARBA" id="ARBA00022583"/>
    </source>
</evidence>
<feature type="compositionally biased region" description="Low complexity" evidence="11">
    <location>
        <begin position="947"/>
        <end position="963"/>
    </location>
</feature>
<feature type="domain" description="EF-hand" evidence="15">
    <location>
        <begin position="273"/>
        <end position="308"/>
    </location>
</feature>
<evidence type="ECO:0000256" key="6">
    <source>
        <dbReference type="ARBA" id="ARBA00022490"/>
    </source>
</evidence>
<dbReference type="SUPFAM" id="SSF48065">
    <property type="entry name" value="DBL homology domain (DH-domain)"/>
    <property type="match status" value="1"/>
</dbReference>
<keyword evidence="6" id="KW-0963">Cytoplasm</keyword>
<dbReference type="PANTHER" id="PTHR46006:SF6">
    <property type="entry name" value="INTERSECTIN-2 ISOFORM X1"/>
    <property type="match status" value="1"/>
</dbReference>
<keyword evidence="5 10" id="KW-0728">SH3 domain</keyword>
<feature type="compositionally biased region" description="Low complexity" evidence="11">
    <location>
        <begin position="826"/>
        <end position="852"/>
    </location>
</feature>
<feature type="region of interest" description="Disordered" evidence="11">
    <location>
        <begin position="1510"/>
        <end position="1531"/>
    </location>
</feature>
<feature type="compositionally biased region" description="Basic and acidic residues" evidence="11">
    <location>
        <begin position="686"/>
        <end position="701"/>
    </location>
</feature>
<feature type="domain" description="EH" evidence="14">
    <location>
        <begin position="240"/>
        <end position="329"/>
    </location>
</feature>
<dbReference type="GO" id="GO:0030479">
    <property type="term" value="C:actin cortical patch"/>
    <property type="evidence" value="ECO:0007669"/>
    <property type="project" value="UniProtKB-SubCell"/>
</dbReference>
<evidence type="ECO:0000256" key="8">
    <source>
        <dbReference type="ARBA" id="ARBA00022737"/>
    </source>
</evidence>
<dbReference type="PROSITE" id="PS50002">
    <property type="entry name" value="SH3"/>
    <property type="match status" value="1"/>
</dbReference>
<feature type="region of interest" description="Disordered" evidence="11">
    <location>
        <begin position="384"/>
        <end position="417"/>
    </location>
</feature>
<feature type="region of interest" description="Disordered" evidence="11">
    <location>
        <begin position="1131"/>
        <end position="1168"/>
    </location>
</feature>
<feature type="compositionally biased region" description="Basic and acidic residues" evidence="11">
    <location>
        <begin position="396"/>
        <end position="417"/>
    </location>
</feature>
<dbReference type="InterPro" id="IPR001331">
    <property type="entry name" value="GDS_CDC24_CS"/>
</dbReference>
<reference evidence="17" key="1">
    <citation type="submission" date="2013-11" db="EMBL/GenBank/DDBJ databases">
        <title>Genome sequence of the fusiform rust pathogen reveals effectors for host alternation and coevolution with pine.</title>
        <authorList>
            <consortium name="DOE Joint Genome Institute"/>
            <person name="Smith K."/>
            <person name="Pendleton A."/>
            <person name="Kubisiak T."/>
            <person name="Anderson C."/>
            <person name="Salamov A."/>
            <person name="Aerts A."/>
            <person name="Riley R."/>
            <person name="Clum A."/>
            <person name="Lindquist E."/>
            <person name="Ence D."/>
            <person name="Campbell M."/>
            <person name="Kronenberg Z."/>
            <person name="Feau N."/>
            <person name="Dhillon B."/>
            <person name="Hamelin R."/>
            <person name="Burleigh J."/>
            <person name="Smith J."/>
            <person name="Yandell M."/>
            <person name="Nelson C."/>
            <person name="Grigoriev I."/>
            <person name="Davis J."/>
        </authorList>
    </citation>
    <scope>NUCLEOTIDE SEQUENCE</scope>
    <source>
        <strain evidence="17">G11</strain>
    </source>
</reference>
<dbReference type="GO" id="GO:0003779">
    <property type="term" value="F:actin binding"/>
    <property type="evidence" value="ECO:0007669"/>
    <property type="project" value="InterPro"/>
</dbReference>
<dbReference type="InterPro" id="IPR001452">
    <property type="entry name" value="SH3_domain"/>
</dbReference>
<dbReference type="CDD" id="cd00160">
    <property type="entry name" value="RhoGEF"/>
    <property type="match status" value="1"/>
</dbReference>
<dbReference type="PANTHER" id="PTHR46006">
    <property type="entry name" value="RHO GUANINE NUCLEOTIDE EXCHANGE FACTOR AT 64C, ISOFORM A"/>
    <property type="match status" value="1"/>
</dbReference>
<gene>
    <name evidence="17" type="ORF">CROQUDRAFT_48072</name>
</gene>
<dbReference type="InterPro" id="IPR035899">
    <property type="entry name" value="DBL_dom_sf"/>
</dbReference>
<feature type="compositionally biased region" description="Pro residues" evidence="11">
    <location>
        <begin position="873"/>
        <end position="884"/>
    </location>
</feature>
<keyword evidence="18" id="KW-1185">Reference proteome</keyword>
<feature type="compositionally biased region" description="Pro residues" evidence="11">
    <location>
        <begin position="807"/>
        <end position="825"/>
    </location>
</feature>
<evidence type="ECO:0000259" key="15">
    <source>
        <dbReference type="PROSITE" id="PS50222"/>
    </source>
</evidence>
<dbReference type="SMART" id="SM00325">
    <property type="entry name" value="RhoGEF"/>
    <property type="match status" value="1"/>
</dbReference>
<dbReference type="Pfam" id="PF00621">
    <property type="entry name" value="RhoGEF"/>
    <property type="match status" value="1"/>
</dbReference>
<evidence type="ECO:0000259" key="16">
    <source>
        <dbReference type="PROSITE" id="PS51082"/>
    </source>
</evidence>
<dbReference type="PROSITE" id="PS50222">
    <property type="entry name" value="EF_HAND_2"/>
    <property type="match status" value="1"/>
</dbReference>
<dbReference type="InterPro" id="IPR051480">
    <property type="entry name" value="Endocytic_GEF_Adapter"/>
</dbReference>